<protein>
    <submittedName>
        <fullName evidence="3">Bug family tripartite tricarboxylate transporter substrate binding protein</fullName>
    </submittedName>
</protein>
<proteinExistence type="inferred from homology"/>
<dbReference type="SUPFAM" id="SSF53850">
    <property type="entry name" value="Periplasmic binding protein-like II"/>
    <property type="match status" value="1"/>
</dbReference>
<organism evidence="3 4">
    <name type="scientific">Muricoccus vinaceus</name>
    <dbReference type="NCBI Taxonomy" id="424704"/>
    <lineage>
        <taxon>Bacteria</taxon>
        <taxon>Pseudomonadati</taxon>
        <taxon>Pseudomonadota</taxon>
        <taxon>Alphaproteobacteria</taxon>
        <taxon>Acetobacterales</taxon>
        <taxon>Roseomonadaceae</taxon>
        <taxon>Muricoccus</taxon>
    </lineage>
</organism>
<dbReference type="Pfam" id="PF03401">
    <property type="entry name" value="TctC"/>
    <property type="match status" value="1"/>
</dbReference>
<feature type="signal peptide" evidence="2">
    <location>
        <begin position="1"/>
        <end position="26"/>
    </location>
</feature>
<evidence type="ECO:0000313" key="4">
    <source>
        <dbReference type="Proteomes" id="UP001589789"/>
    </source>
</evidence>
<evidence type="ECO:0000256" key="1">
    <source>
        <dbReference type="ARBA" id="ARBA00006987"/>
    </source>
</evidence>
<keyword evidence="2" id="KW-0732">Signal</keyword>
<evidence type="ECO:0000313" key="3">
    <source>
        <dbReference type="EMBL" id="MFC0387941.1"/>
    </source>
</evidence>
<dbReference type="Gene3D" id="3.40.190.10">
    <property type="entry name" value="Periplasmic binding protein-like II"/>
    <property type="match status" value="1"/>
</dbReference>
<comment type="caution">
    <text evidence="3">The sequence shown here is derived from an EMBL/GenBank/DDBJ whole genome shotgun (WGS) entry which is preliminary data.</text>
</comment>
<gene>
    <name evidence="3" type="ORF">ACFFIC_20695</name>
</gene>
<dbReference type="InterPro" id="IPR042100">
    <property type="entry name" value="Bug_dom1"/>
</dbReference>
<sequence>MNRRTLLLGLAAAPFARPALIPAAQAQGWPTRPVRIIVPFPPGGAIDAMTRLIAPVLADALGQPFVVENRAGAGGTIGTEAAARAGDQATLLMVSMAQAVNPALYPRLPYHNADLVAVAPVAVVPNILVVPAVSAIRDVPGLIAAAKARPGQITYASAGNGTSIHLAGALFSALAKVELTHIPYRGSGPAIADLLGNRVDSMFDSITSSAPHISGGRLRVLAATTSKRAQAYPDLPTVAEAGVPGYAVDPWFAMMAPKDLPEAARKRVEAAVLAAIRDGGIREKLAAIGAEPMDGDGSSLARLIDAETVKWGGVVKEAGIRAD</sequence>
<dbReference type="Proteomes" id="UP001589789">
    <property type="component" value="Unassembled WGS sequence"/>
</dbReference>
<name>A0ABV6IWU2_9PROT</name>
<dbReference type="RefSeq" id="WP_377053873.1">
    <property type="nucleotide sequence ID" value="NZ_JBHLVZ010000072.1"/>
</dbReference>
<keyword evidence="4" id="KW-1185">Reference proteome</keyword>
<dbReference type="Gene3D" id="3.40.190.150">
    <property type="entry name" value="Bordetella uptake gene, domain 1"/>
    <property type="match status" value="1"/>
</dbReference>
<dbReference type="EMBL" id="JBHLVZ010000072">
    <property type="protein sequence ID" value="MFC0387941.1"/>
    <property type="molecule type" value="Genomic_DNA"/>
</dbReference>
<reference evidence="3 4" key="1">
    <citation type="submission" date="2024-09" db="EMBL/GenBank/DDBJ databases">
        <authorList>
            <person name="Sun Q."/>
            <person name="Mori K."/>
        </authorList>
    </citation>
    <scope>NUCLEOTIDE SEQUENCE [LARGE SCALE GENOMIC DNA]</scope>
    <source>
        <strain evidence="3 4">CCM 7468</strain>
    </source>
</reference>
<comment type="similarity">
    <text evidence="1">Belongs to the UPF0065 (bug) family.</text>
</comment>
<dbReference type="InterPro" id="IPR005064">
    <property type="entry name" value="BUG"/>
</dbReference>
<dbReference type="PANTHER" id="PTHR42928">
    <property type="entry name" value="TRICARBOXYLATE-BINDING PROTEIN"/>
    <property type="match status" value="1"/>
</dbReference>
<accession>A0ABV6IWU2</accession>
<feature type="chain" id="PRO_5047223883" evidence="2">
    <location>
        <begin position="27"/>
        <end position="323"/>
    </location>
</feature>
<dbReference type="PIRSF" id="PIRSF017082">
    <property type="entry name" value="YflP"/>
    <property type="match status" value="1"/>
</dbReference>
<dbReference type="CDD" id="cd13578">
    <property type="entry name" value="PBP2_Bug27"/>
    <property type="match status" value="1"/>
</dbReference>
<dbReference type="PANTHER" id="PTHR42928:SF5">
    <property type="entry name" value="BLR1237 PROTEIN"/>
    <property type="match status" value="1"/>
</dbReference>
<evidence type="ECO:0000256" key="2">
    <source>
        <dbReference type="SAM" id="SignalP"/>
    </source>
</evidence>